<sequence>MAEAANYSAIIKRIEKIERDLEELKLELLRREMESKPAEEIDEEAYREILRKAEETEKDGISGRDAIKLLESSLEE</sequence>
<evidence type="ECO:0000256" key="1">
    <source>
        <dbReference type="SAM" id="Coils"/>
    </source>
</evidence>
<protein>
    <submittedName>
        <fullName evidence="2">Uncharacterized protein</fullName>
    </submittedName>
</protein>
<accession>A0A0F7YYA0</accession>
<organism evidence="2">
    <name type="scientific">Unknown prokaryotic organism</name>
    <dbReference type="NCBI Taxonomy" id="2725"/>
    <lineage>
        <taxon>Bacteria</taxon>
        <taxon>environmental samples</taxon>
    </lineage>
</organism>
<evidence type="ECO:0000313" key="2">
    <source>
        <dbReference type="EMBL" id="CRL09127.1"/>
    </source>
</evidence>
<proteinExistence type="predicted"/>
<keyword evidence="1" id="KW-0175">Coiled coil</keyword>
<gene>
    <name evidence="2" type="primary">HA-cmc-1-03c</name>
</gene>
<reference evidence="2" key="1">
    <citation type="journal article" date="2015" name="Front. Bioeng. Biotechnol.">
        <title>Functional Screening of Hydrolytic Activities Reveals an Extremely Thermostable Cellulase from a Deep-Sea Archaeon.</title>
        <authorList>
            <person name="Leis B."/>
            <person name="Heinze S."/>
            <person name="Angelov A."/>
            <person name="Pham V.T."/>
            <person name="Thurmer A."/>
            <person name="Jebbar M."/>
            <person name="Golyshin P.N."/>
            <person name="Streit W.R."/>
            <person name="Daniel R."/>
            <person name="Liebl W."/>
        </authorList>
    </citation>
    <scope>NUCLEOTIDE SEQUENCE</scope>
</reference>
<name>A0A0F7YYA0_UNKP</name>
<feature type="coiled-coil region" evidence="1">
    <location>
        <begin position="7"/>
        <end position="34"/>
    </location>
</feature>
<dbReference type="AlphaFoldDB" id="A0A0F7YYA0"/>
<dbReference type="EMBL" id="LN850140">
    <property type="protein sequence ID" value="CRL09127.1"/>
    <property type="molecule type" value="Genomic_DNA"/>
</dbReference>